<dbReference type="Proteomes" id="UP000054359">
    <property type="component" value="Unassembled WGS sequence"/>
</dbReference>
<protein>
    <submittedName>
        <fullName evidence="1">Uncharacterized protein</fullName>
    </submittedName>
</protein>
<evidence type="ECO:0000313" key="2">
    <source>
        <dbReference type="Proteomes" id="UP000054359"/>
    </source>
</evidence>
<gene>
    <name evidence="1" type="ORF">X975_08984</name>
</gene>
<name>A0A087TL45_STEMI</name>
<keyword evidence="2" id="KW-1185">Reference proteome</keyword>
<proteinExistence type="predicted"/>
<reference evidence="1 2" key="1">
    <citation type="submission" date="2013-11" db="EMBL/GenBank/DDBJ databases">
        <title>Genome sequencing of Stegodyphus mimosarum.</title>
        <authorList>
            <person name="Bechsgaard J."/>
        </authorList>
    </citation>
    <scope>NUCLEOTIDE SEQUENCE [LARGE SCALE GENOMIC DNA]</scope>
</reference>
<feature type="non-terminal residue" evidence="1">
    <location>
        <position position="51"/>
    </location>
</feature>
<accession>A0A087TL45</accession>
<dbReference type="AlphaFoldDB" id="A0A087TL45"/>
<dbReference type="EMBL" id="KK115724">
    <property type="protein sequence ID" value="KFM65834.1"/>
    <property type="molecule type" value="Genomic_DNA"/>
</dbReference>
<organism evidence="1 2">
    <name type="scientific">Stegodyphus mimosarum</name>
    <name type="common">African social velvet spider</name>
    <dbReference type="NCBI Taxonomy" id="407821"/>
    <lineage>
        <taxon>Eukaryota</taxon>
        <taxon>Metazoa</taxon>
        <taxon>Ecdysozoa</taxon>
        <taxon>Arthropoda</taxon>
        <taxon>Chelicerata</taxon>
        <taxon>Arachnida</taxon>
        <taxon>Araneae</taxon>
        <taxon>Araneomorphae</taxon>
        <taxon>Entelegynae</taxon>
        <taxon>Eresoidea</taxon>
        <taxon>Eresidae</taxon>
        <taxon>Stegodyphus</taxon>
    </lineage>
</organism>
<evidence type="ECO:0000313" key="1">
    <source>
        <dbReference type="EMBL" id="KFM65834.1"/>
    </source>
</evidence>
<sequence length="51" mass="6302">MEEYRPSFQRFSEFFLMMSPSSISLSFPLSKHRQSHIFIVQKDLFLWRYIL</sequence>